<keyword evidence="2" id="KW-1185">Reference proteome</keyword>
<reference evidence="1" key="1">
    <citation type="submission" date="2021-02" db="EMBL/GenBank/DDBJ databases">
        <authorList>
            <person name="Dougan E. K."/>
            <person name="Rhodes N."/>
            <person name="Thang M."/>
            <person name="Chan C."/>
        </authorList>
    </citation>
    <scope>NUCLEOTIDE SEQUENCE</scope>
</reference>
<protein>
    <submittedName>
        <fullName evidence="1">Uncharacterized protein</fullName>
    </submittedName>
</protein>
<dbReference type="Proteomes" id="UP000649617">
    <property type="component" value="Unassembled WGS sequence"/>
</dbReference>
<name>A0A812UF67_SYMPI</name>
<dbReference type="OrthoDB" id="441982at2759"/>
<dbReference type="AlphaFoldDB" id="A0A812UF67"/>
<sequence length="409" mass="44929">MIAAAFGAEVQDTFGQHAVSKMPSGGVIKRLGKAKMTGHAAMCRDILAKAGLSANIAMTAKKFLAHNHHVICPADYVSALAATGKLQNLTGDQPLQPTLLRFWELFAAYRPGHPALANGLEACAFSVPILLFGDEGRALKKQAAMVLGWEPMIGYGCLSHCDDDPSPLHGHMLNRTGSTYKTRVLYTIRYKRSYGKKSQVLLELIQSWATDHAAAMAGIDVMYEGAKISLKLVPMGLKSDWAAMAKLGQLGRSFYHDSTPFGKGICHLCLGNTEACHEWTTETWKTTMGDSYFPPWSVEPHLVQWLCADYENDWEKAAFFRLDLFHICHKGTMAELAGSALVTILDTNLFATAGSFETKMEGIFMLLKKFAKDEHLSLHMSALTRTLLRFPDANSFPAGPLQLLSMEVV</sequence>
<dbReference type="EMBL" id="CAJNIZ010036891">
    <property type="protein sequence ID" value="CAE7568315.1"/>
    <property type="molecule type" value="Genomic_DNA"/>
</dbReference>
<evidence type="ECO:0000313" key="2">
    <source>
        <dbReference type="Proteomes" id="UP000649617"/>
    </source>
</evidence>
<organism evidence="1 2">
    <name type="scientific">Symbiodinium pilosum</name>
    <name type="common">Dinoflagellate</name>
    <dbReference type="NCBI Taxonomy" id="2952"/>
    <lineage>
        <taxon>Eukaryota</taxon>
        <taxon>Sar</taxon>
        <taxon>Alveolata</taxon>
        <taxon>Dinophyceae</taxon>
        <taxon>Suessiales</taxon>
        <taxon>Symbiodiniaceae</taxon>
        <taxon>Symbiodinium</taxon>
    </lineage>
</organism>
<proteinExistence type="predicted"/>
<comment type="caution">
    <text evidence="1">The sequence shown here is derived from an EMBL/GenBank/DDBJ whole genome shotgun (WGS) entry which is preliminary data.</text>
</comment>
<accession>A0A812UF67</accession>
<evidence type="ECO:0000313" key="1">
    <source>
        <dbReference type="EMBL" id="CAE7568315.1"/>
    </source>
</evidence>
<gene>
    <name evidence="1" type="ORF">SPIL2461_LOCUS15289</name>
</gene>